<evidence type="ECO:0000313" key="10">
    <source>
        <dbReference type="EMBL" id="XDJ94098.1"/>
    </source>
</evidence>
<dbReference type="Gene3D" id="3.30.2440.10">
    <property type="entry name" value="Secreted effector protein SifA"/>
    <property type="match status" value="1"/>
</dbReference>
<organism evidence="3">
    <name type="scientific">Castellaniella ginsengisoli</name>
    <dbReference type="NCBI Taxonomy" id="546114"/>
    <lineage>
        <taxon>Bacteria</taxon>
        <taxon>Pseudomonadati</taxon>
        <taxon>Pseudomonadota</taxon>
        <taxon>Betaproteobacteria</taxon>
        <taxon>Burkholderiales</taxon>
        <taxon>Alcaligenaceae</taxon>
        <taxon>Castellaniella</taxon>
    </lineage>
</organism>
<protein>
    <submittedName>
        <fullName evidence="3">Uncharacterized protein</fullName>
    </submittedName>
</protein>
<evidence type="ECO:0000313" key="7">
    <source>
        <dbReference type="EMBL" id="XDJ81454.1"/>
    </source>
</evidence>
<dbReference type="EMBL" id="CP158273">
    <property type="protein sequence ID" value="XDJ95240.1"/>
    <property type="molecule type" value="Genomic_DNA"/>
</dbReference>
<dbReference type="EMBL" id="CP158257">
    <property type="protein sequence ID" value="XDJ56119.1"/>
    <property type="molecule type" value="Genomic_DNA"/>
</dbReference>
<dbReference type="EMBL" id="CP158272">
    <property type="protein sequence ID" value="XDJ97888.1"/>
    <property type="molecule type" value="Genomic_DNA"/>
</dbReference>
<evidence type="ECO:0000313" key="6">
    <source>
        <dbReference type="EMBL" id="XDJ76619.1"/>
    </source>
</evidence>
<dbReference type="EMBL" id="CP158269">
    <property type="protein sequence ID" value="XDJ86923.1"/>
    <property type="molecule type" value="Genomic_DNA"/>
</dbReference>
<accession>A0AB39DMF5</accession>
<dbReference type="GeneID" id="93066422"/>
<dbReference type="KEGG" id="cgin:ABRZ00_02770"/>
<evidence type="ECO:0000313" key="8">
    <source>
        <dbReference type="EMBL" id="XDJ86923.1"/>
    </source>
</evidence>
<dbReference type="EMBL" id="CP158253">
    <property type="protein sequence ID" value="XDJ44660.1"/>
    <property type="molecule type" value="Genomic_DNA"/>
</dbReference>
<dbReference type="EMBL" id="CP158266">
    <property type="protein sequence ID" value="XDJ81454.1"/>
    <property type="molecule type" value="Genomic_DNA"/>
</dbReference>
<dbReference type="EMBL" id="CP158256">
    <property type="protein sequence ID" value="XDJ53506.1"/>
    <property type="molecule type" value="Genomic_DNA"/>
</dbReference>
<evidence type="ECO:0000313" key="2">
    <source>
        <dbReference type="EMBL" id="XDJ53506.1"/>
    </source>
</evidence>
<dbReference type="EMBL" id="CP158271">
    <property type="protein sequence ID" value="XDJ94098.1"/>
    <property type="molecule type" value="Genomic_DNA"/>
</dbReference>
<evidence type="ECO:0000313" key="4">
    <source>
        <dbReference type="EMBL" id="XDJ58801.1"/>
    </source>
</evidence>
<evidence type="ECO:0000313" key="11">
    <source>
        <dbReference type="EMBL" id="XDJ95240.1"/>
    </source>
</evidence>
<evidence type="ECO:0000313" key="9">
    <source>
        <dbReference type="EMBL" id="XDJ90867.1"/>
    </source>
</evidence>
<proteinExistence type="predicted"/>
<evidence type="ECO:0000313" key="12">
    <source>
        <dbReference type="EMBL" id="XDJ97888.1"/>
    </source>
</evidence>
<gene>
    <name evidence="4" type="ORF">ABRY90_02465</name>
    <name evidence="10" type="ORF">ABRY95_03530</name>
    <name evidence="7" type="ORF">ABRY96_06960</name>
    <name evidence="5" type="ORF">ABRY97_08275</name>
    <name evidence="8" type="ORF">ABRY98_08110</name>
    <name evidence="3" type="ORF">ABRZ00_02770</name>
    <name evidence="2" type="ORF">ABRZ01_03130</name>
    <name evidence="1" type="ORF">ABRZ02_13605</name>
    <name evidence="11" type="ORF">ABRZ05_09000</name>
    <name evidence="6" type="ORF">ABRZ10_10695</name>
    <name evidence="12" type="ORF">ABRZ11_08655</name>
    <name evidence="9" type="ORF">ABRZ12_00765</name>
</gene>
<evidence type="ECO:0000313" key="1">
    <source>
        <dbReference type="EMBL" id="XDJ44660.1"/>
    </source>
</evidence>
<dbReference type="EMBL" id="CP158265">
    <property type="protein sequence ID" value="XDJ76619.1"/>
    <property type="molecule type" value="Genomic_DNA"/>
</dbReference>
<evidence type="ECO:0000313" key="5">
    <source>
        <dbReference type="EMBL" id="XDJ73627.1"/>
    </source>
</evidence>
<evidence type="ECO:0000313" key="3">
    <source>
        <dbReference type="EMBL" id="XDJ56119.1"/>
    </source>
</evidence>
<dbReference type="EMBL" id="CP158270">
    <property type="protein sequence ID" value="XDJ90867.1"/>
    <property type="molecule type" value="Genomic_DNA"/>
</dbReference>
<dbReference type="EMBL" id="CP158258">
    <property type="protein sequence ID" value="XDJ58801.1"/>
    <property type="molecule type" value="Genomic_DNA"/>
</dbReference>
<dbReference type="EMBL" id="CP158264">
    <property type="protein sequence ID" value="XDJ73627.1"/>
    <property type="molecule type" value="Genomic_DNA"/>
</dbReference>
<name>A0AB39DMF5_9BURK</name>
<reference evidence="3" key="1">
    <citation type="submission" date="2024-05" db="EMBL/GenBank/DDBJ databases">
        <authorList>
            <person name="Luo Y.-C."/>
            <person name="Nicholds J."/>
            <person name="Mortimer T."/>
            <person name="Maboni G."/>
        </authorList>
    </citation>
    <scope>NUCLEOTIDE SEQUENCE</scope>
    <source>
        <strain evidence="11">124370</strain>
        <strain evidence="12">124566</strain>
        <strain evidence="10">124953</strain>
        <strain evidence="9">130308</strain>
        <strain evidence="8">130416</strain>
        <strain evidence="7">143751</strain>
        <strain evidence="6">143769</strain>
        <strain evidence="5">143811</strain>
        <strain evidence="4">148131</strain>
        <strain evidence="3">150221</strain>
        <strain evidence="2">150964</strain>
        <strain evidence="1">153271</strain>
    </source>
</reference>
<dbReference type="AlphaFoldDB" id="A0AB39DMF5"/>
<dbReference type="RefSeq" id="WP_368644414.1">
    <property type="nucleotide sequence ID" value="NZ_CP158253.1"/>
</dbReference>
<sequence length="318" mass="35462">MNEHGGKNSMTIDISGGRFGPVSLGAQDVQSVRQATSRDSIGSVFSRTWDKIADWFCSTNRTEAKKCLYDLYSEATPHGQKIESFQALKEMAGANYQSRFQIEENEEGVRYTLDLSEEQCPGFSLSLQKLPVNCERLERELNRSDYWGRNGVGSARDQVKADICRASFSVSGISLPDGTPDERMRHFDEALGALGVTDRQREAVMEVCNQSVQGNFLQASTAIVPGGQSVRYDVRMEGGELRVQAICIKDIDMNESDGQNDLDQRQGKLDMILMEGEHAFYKSQEMRLDLRIVDGEPRAMIGIVGAQHLVSRDNDTVQ</sequence>